<dbReference type="PANTHER" id="PTHR18964:SF149">
    <property type="entry name" value="BIFUNCTIONAL UDP-N-ACETYLGLUCOSAMINE 2-EPIMERASE_N-ACETYLMANNOSAMINE KINASE"/>
    <property type="match status" value="1"/>
</dbReference>
<keyword evidence="4" id="KW-1185">Reference proteome</keyword>
<dbReference type="Pfam" id="PF00480">
    <property type="entry name" value="ROK"/>
    <property type="match status" value="1"/>
</dbReference>
<dbReference type="PANTHER" id="PTHR18964">
    <property type="entry name" value="ROK (REPRESSOR, ORF, KINASE) FAMILY"/>
    <property type="match status" value="1"/>
</dbReference>
<dbReference type="InterPro" id="IPR036388">
    <property type="entry name" value="WH-like_DNA-bd_sf"/>
</dbReference>
<dbReference type="SUPFAM" id="SSF46785">
    <property type="entry name" value="Winged helix' DNA-binding domain"/>
    <property type="match status" value="1"/>
</dbReference>
<dbReference type="Gene3D" id="1.10.10.10">
    <property type="entry name" value="Winged helix-like DNA-binding domain superfamily/Winged helix DNA-binding domain"/>
    <property type="match status" value="1"/>
</dbReference>
<evidence type="ECO:0000256" key="1">
    <source>
        <dbReference type="ARBA" id="ARBA00006479"/>
    </source>
</evidence>
<feature type="domain" description="HTH iclR-type" evidence="2">
    <location>
        <begin position="14"/>
        <end position="56"/>
    </location>
</feature>
<evidence type="ECO:0000259" key="2">
    <source>
        <dbReference type="Pfam" id="PF09339"/>
    </source>
</evidence>
<dbReference type="InterPro" id="IPR005471">
    <property type="entry name" value="Tscrpt_reg_IclR_N"/>
</dbReference>
<name>A0A0B2ACT8_9MICO</name>
<accession>A0A0B2ACT8</accession>
<dbReference type="SUPFAM" id="SSF53067">
    <property type="entry name" value="Actin-like ATPase domain"/>
    <property type="match status" value="1"/>
</dbReference>
<sequence>MEAVLGAREANLGRVLQILHLEGPQPRASLTERTGLNRSTTASLIAELVELGLVEESAPEPTNRVGRPSPVASVDPRVVAIAANTEVDAVTLAAVRLDQTVALRERIPVDGPLTPEQTADLIAGRVRDWQDAALAGSRIVGIGMAVPGLVRVADGLVRQAPHLGWRDAPLRDLVACRTGLPAFVENDASLGAVAEHLFGAARGIDHVVYLDSASGIGGGLVVHGMPVTGAAGYAGEFGQNRPGILDAADQRAPGGVLEDEVNRDRVLALLGLSGVDETMLAAAIASSADPAVAIELSRQTRVLAAALANAVNVLNPSIVVLGGFLATLEELAPDDLAAQVRAQCMPASAEDLEIRPALLGVDRQLVGAAEAAFRELLRAPASAVPVV</sequence>
<protein>
    <submittedName>
        <fullName evidence="3">Transcriptional regulator</fullName>
    </submittedName>
</protein>
<gene>
    <name evidence="3" type="ORF">LK09_02050</name>
</gene>
<dbReference type="InterPro" id="IPR036390">
    <property type="entry name" value="WH_DNA-bd_sf"/>
</dbReference>
<dbReference type="OrthoDB" id="5174513at2"/>
<reference evidence="3 4" key="1">
    <citation type="submission" date="2014-11" db="EMBL/GenBank/DDBJ databases">
        <title>Genome sequence of Microbacterium mangrovi MUSC 115(T).</title>
        <authorList>
            <person name="Lee L.-H."/>
        </authorList>
    </citation>
    <scope>NUCLEOTIDE SEQUENCE [LARGE SCALE GENOMIC DNA]</scope>
    <source>
        <strain evidence="3 4">MUSC 115</strain>
    </source>
</reference>
<dbReference type="STRING" id="1348253.LK09_02050"/>
<dbReference type="Proteomes" id="UP000031030">
    <property type="component" value="Unassembled WGS sequence"/>
</dbReference>
<dbReference type="InterPro" id="IPR000600">
    <property type="entry name" value="ROK"/>
</dbReference>
<evidence type="ECO:0000313" key="3">
    <source>
        <dbReference type="EMBL" id="KHK99456.1"/>
    </source>
</evidence>
<dbReference type="Pfam" id="PF09339">
    <property type="entry name" value="HTH_IclR"/>
    <property type="match status" value="1"/>
</dbReference>
<dbReference type="Gene3D" id="3.30.420.40">
    <property type="match status" value="2"/>
</dbReference>
<comment type="similarity">
    <text evidence="1">Belongs to the ROK (NagC/XylR) family.</text>
</comment>
<proteinExistence type="inferred from homology"/>
<evidence type="ECO:0000313" key="4">
    <source>
        <dbReference type="Proteomes" id="UP000031030"/>
    </source>
</evidence>
<dbReference type="GO" id="GO:0003677">
    <property type="term" value="F:DNA binding"/>
    <property type="evidence" value="ECO:0007669"/>
    <property type="project" value="InterPro"/>
</dbReference>
<dbReference type="InterPro" id="IPR043129">
    <property type="entry name" value="ATPase_NBD"/>
</dbReference>
<dbReference type="AlphaFoldDB" id="A0A0B2ACT8"/>
<comment type="caution">
    <text evidence="3">The sequence shown here is derived from an EMBL/GenBank/DDBJ whole genome shotgun (WGS) entry which is preliminary data.</text>
</comment>
<organism evidence="3 4">
    <name type="scientific">Microbacterium mangrovi</name>
    <dbReference type="NCBI Taxonomy" id="1348253"/>
    <lineage>
        <taxon>Bacteria</taxon>
        <taxon>Bacillati</taxon>
        <taxon>Actinomycetota</taxon>
        <taxon>Actinomycetes</taxon>
        <taxon>Micrococcales</taxon>
        <taxon>Microbacteriaceae</taxon>
        <taxon>Microbacterium</taxon>
    </lineage>
</organism>
<dbReference type="EMBL" id="JTDK01000002">
    <property type="protein sequence ID" value="KHK99456.1"/>
    <property type="molecule type" value="Genomic_DNA"/>
</dbReference>
<dbReference type="GO" id="GO:0006355">
    <property type="term" value="P:regulation of DNA-templated transcription"/>
    <property type="evidence" value="ECO:0007669"/>
    <property type="project" value="InterPro"/>
</dbReference>